<comment type="similarity">
    <text evidence="1">Belongs to the LysR transcriptional regulatory family.</text>
</comment>
<dbReference type="GO" id="GO:0003700">
    <property type="term" value="F:DNA-binding transcription factor activity"/>
    <property type="evidence" value="ECO:0007669"/>
    <property type="project" value="InterPro"/>
</dbReference>
<dbReference type="Pfam" id="PF03466">
    <property type="entry name" value="LysR_substrate"/>
    <property type="match status" value="1"/>
</dbReference>
<evidence type="ECO:0000313" key="8">
    <source>
        <dbReference type="Proteomes" id="UP000646478"/>
    </source>
</evidence>
<dbReference type="InterPro" id="IPR037402">
    <property type="entry name" value="YidZ_PBP2"/>
</dbReference>
<dbReference type="EMBL" id="BMHH01000027">
    <property type="protein sequence ID" value="GGB09756.1"/>
    <property type="molecule type" value="Genomic_DNA"/>
</dbReference>
<dbReference type="Gene3D" id="1.10.10.10">
    <property type="entry name" value="Winged helix-like DNA-binding domain superfamily/Winged helix DNA-binding domain"/>
    <property type="match status" value="1"/>
</dbReference>
<dbReference type="RefSeq" id="WP_188826179.1">
    <property type="nucleotide sequence ID" value="NZ_BMHH01000027.1"/>
</dbReference>
<name>A0A916WLM6_9HYPH</name>
<dbReference type="PROSITE" id="PS50931">
    <property type="entry name" value="HTH_LYSR"/>
    <property type="match status" value="1"/>
</dbReference>
<dbReference type="InterPro" id="IPR036390">
    <property type="entry name" value="WH_DNA-bd_sf"/>
</dbReference>
<evidence type="ECO:0000259" key="6">
    <source>
        <dbReference type="PROSITE" id="PS50931"/>
    </source>
</evidence>
<dbReference type="AlphaFoldDB" id="A0A916WLM6"/>
<evidence type="ECO:0000313" key="7">
    <source>
        <dbReference type="EMBL" id="GGB09756.1"/>
    </source>
</evidence>
<evidence type="ECO:0000256" key="4">
    <source>
        <dbReference type="ARBA" id="ARBA00023125"/>
    </source>
</evidence>
<evidence type="ECO:0000256" key="5">
    <source>
        <dbReference type="ARBA" id="ARBA00023163"/>
    </source>
</evidence>
<dbReference type="Pfam" id="PF00126">
    <property type="entry name" value="HTH_1"/>
    <property type="match status" value="1"/>
</dbReference>
<reference evidence="7" key="2">
    <citation type="submission" date="2020-09" db="EMBL/GenBank/DDBJ databases">
        <authorList>
            <person name="Sun Q."/>
            <person name="Zhou Y."/>
        </authorList>
    </citation>
    <scope>NUCLEOTIDE SEQUENCE</scope>
    <source>
        <strain evidence="7">CGMCC 1.15082</strain>
    </source>
</reference>
<keyword evidence="8" id="KW-1185">Reference proteome</keyword>
<dbReference type="InterPro" id="IPR000847">
    <property type="entry name" value="LysR_HTH_N"/>
</dbReference>
<dbReference type="CDD" id="cd08417">
    <property type="entry name" value="PBP2_Nitroaromatics_like"/>
    <property type="match status" value="1"/>
</dbReference>
<dbReference type="GO" id="GO:0003677">
    <property type="term" value="F:DNA binding"/>
    <property type="evidence" value="ECO:0007669"/>
    <property type="project" value="UniProtKB-KW"/>
</dbReference>
<feature type="domain" description="HTH lysR-type" evidence="6">
    <location>
        <begin position="6"/>
        <end position="63"/>
    </location>
</feature>
<reference evidence="7" key="1">
    <citation type="journal article" date="2014" name="Int. J. Syst. Evol. Microbiol.">
        <title>Complete genome sequence of Corynebacterium casei LMG S-19264T (=DSM 44701T), isolated from a smear-ripened cheese.</title>
        <authorList>
            <consortium name="US DOE Joint Genome Institute (JGI-PGF)"/>
            <person name="Walter F."/>
            <person name="Albersmeier A."/>
            <person name="Kalinowski J."/>
            <person name="Ruckert C."/>
        </authorList>
    </citation>
    <scope>NUCLEOTIDE SEQUENCE</scope>
    <source>
        <strain evidence="7">CGMCC 1.15082</strain>
    </source>
</reference>
<keyword evidence="4" id="KW-0238">DNA-binding</keyword>
<proteinExistence type="inferred from homology"/>
<dbReference type="Proteomes" id="UP000646478">
    <property type="component" value="Unassembled WGS sequence"/>
</dbReference>
<dbReference type="PANTHER" id="PTHR30118">
    <property type="entry name" value="HTH-TYPE TRANSCRIPTIONAL REGULATOR LEUO-RELATED"/>
    <property type="match status" value="1"/>
</dbReference>
<keyword evidence="3" id="KW-0805">Transcription regulation</keyword>
<comment type="caution">
    <text evidence="7">The sequence shown here is derived from an EMBL/GenBank/DDBJ whole genome shotgun (WGS) entry which is preliminary data.</text>
</comment>
<organism evidence="7 8">
    <name type="scientific">Brucella endophytica</name>
    <dbReference type="NCBI Taxonomy" id="1963359"/>
    <lineage>
        <taxon>Bacteria</taxon>
        <taxon>Pseudomonadati</taxon>
        <taxon>Pseudomonadota</taxon>
        <taxon>Alphaproteobacteria</taxon>
        <taxon>Hyphomicrobiales</taxon>
        <taxon>Brucellaceae</taxon>
        <taxon>Brucella/Ochrobactrum group</taxon>
        <taxon>Brucella</taxon>
    </lineage>
</organism>
<accession>A0A916WLM6</accession>
<evidence type="ECO:0000256" key="1">
    <source>
        <dbReference type="ARBA" id="ARBA00009437"/>
    </source>
</evidence>
<dbReference type="SUPFAM" id="SSF53850">
    <property type="entry name" value="Periplasmic binding protein-like II"/>
    <property type="match status" value="1"/>
</dbReference>
<evidence type="ECO:0000256" key="2">
    <source>
        <dbReference type="ARBA" id="ARBA00022458"/>
    </source>
</evidence>
<dbReference type="InterPro" id="IPR036388">
    <property type="entry name" value="WH-like_DNA-bd_sf"/>
</dbReference>
<keyword evidence="5" id="KW-0804">Transcription</keyword>
<evidence type="ECO:0000256" key="3">
    <source>
        <dbReference type="ARBA" id="ARBA00023015"/>
    </source>
</evidence>
<dbReference type="Gene3D" id="3.40.190.10">
    <property type="entry name" value="Periplasmic binding protein-like II"/>
    <property type="match status" value="2"/>
</dbReference>
<keyword evidence="2" id="KW-0536">Nodulation</keyword>
<dbReference type="InterPro" id="IPR050389">
    <property type="entry name" value="LysR-type_TF"/>
</dbReference>
<protein>
    <submittedName>
        <fullName evidence="7">LysR family transcriptional regulator</fullName>
    </submittedName>
</protein>
<dbReference type="PANTHER" id="PTHR30118:SF15">
    <property type="entry name" value="TRANSCRIPTIONAL REGULATORY PROTEIN"/>
    <property type="match status" value="1"/>
</dbReference>
<gene>
    <name evidence="7" type="ORF">GCM10011491_42110</name>
</gene>
<dbReference type="SUPFAM" id="SSF46785">
    <property type="entry name" value="Winged helix' DNA-binding domain"/>
    <property type="match status" value="1"/>
</dbReference>
<sequence>MNLRSIDLNLLVILDALLDEAHVGRAANRVGLSQPAASAALQRCRELFGDELLERGRGTMRRTVRAESLRAPLKSLLAGITELVDPPEPPLEEIRQTLRLSMADYPALFVLPPLQRALQTSAPGIDLVILPWNGADAARAALIDGTIDIAVSVFPGDDNDIHRDILLNEHYVVAFRESHPAADDFNLDRWLDFPHILVSGRGEGWGPLDMELARIGRSRRVGLVVPSFGMVPELLRGSDMIAMLPSRVALLADDLTILSTPITVPGFALHLAWHRRRARDAGLQHAVDLAKGLLRV</sequence>
<dbReference type="InterPro" id="IPR005119">
    <property type="entry name" value="LysR_subst-bd"/>
</dbReference>